<proteinExistence type="predicted"/>
<dbReference type="EMBL" id="CP126980">
    <property type="protein sequence ID" value="WIM94369.1"/>
    <property type="molecule type" value="Genomic_DNA"/>
</dbReference>
<accession>A0ABY8W928</accession>
<feature type="domain" description="CATRA-Associated Small Protein" evidence="1">
    <location>
        <begin position="15"/>
        <end position="99"/>
    </location>
</feature>
<organism evidence="2 3">
    <name type="scientific">Actinoplanes oblitus</name>
    <dbReference type="NCBI Taxonomy" id="3040509"/>
    <lineage>
        <taxon>Bacteria</taxon>
        <taxon>Bacillati</taxon>
        <taxon>Actinomycetota</taxon>
        <taxon>Actinomycetes</taxon>
        <taxon>Micromonosporales</taxon>
        <taxon>Micromonosporaceae</taxon>
        <taxon>Actinoplanes</taxon>
    </lineage>
</organism>
<evidence type="ECO:0000313" key="3">
    <source>
        <dbReference type="Proteomes" id="UP001240150"/>
    </source>
</evidence>
<dbReference type="Proteomes" id="UP001240150">
    <property type="component" value="Chromosome"/>
</dbReference>
<protein>
    <recommendedName>
        <fullName evidence="1">CATRA-Associated Small Protein domain-containing protein</fullName>
    </recommendedName>
</protein>
<reference evidence="2 3" key="1">
    <citation type="submission" date="2023-06" db="EMBL/GenBank/DDBJ databases">
        <authorList>
            <person name="Yushchuk O."/>
            <person name="Binda E."/>
            <person name="Ruckert-Reed C."/>
            <person name="Fedorenko V."/>
            <person name="Kalinowski J."/>
            <person name="Marinelli F."/>
        </authorList>
    </citation>
    <scope>NUCLEOTIDE SEQUENCE [LARGE SCALE GENOMIC DNA]</scope>
    <source>
        <strain evidence="2 3">NRRL 3884</strain>
    </source>
</reference>
<evidence type="ECO:0000313" key="2">
    <source>
        <dbReference type="EMBL" id="WIM94369.1"/>
    </source>
</evidence>
<keyword evidence="3" id="KW-1185">Reference proteome</keyword>
<dbReference type="RefSeq" id="WP_284915572.1">
    <property type="nucleotide sequence ID" value="NZ_CP126980.1"/>
</dbReference>
<gene>
    <name evidence="2" type="ORF">ACTOB_006389</name>
</gene>
<sequence length="112" mass="12225">MDLPEHWDAASVTAAVDALDDLVLLTTAPERWATVSRVLDRIEAALDAGDLVELEDATIGLESLRESFRLIPIGSAPAAGIPARVLERRNELVHRLTGKPLPKGEHDDQRAR</sequence>
<name>A0ABY8W928_9ACTN</name>
<dbReference type="InterPro" id="IPR046924">
    <property type="entry name" value="CATASP"/>
</dbReference>
<dbReference type="Pfam" id="PF20271">
    <property type="entry name" value="CATASP"/>
    <property type="match status" value="1"/>
</dbReference>
<evidence type="ECO:0000259" key="1">
    <source>
        <dbReference type="Pfam" id="PF20271"/>
    </source>
</evidence>